<dbReference type="GO" id="GO:0031992">
    <property type="term" value="F:energy transducer activity"/>
    <property type="evidence" value="ECO:0007669"/>
    <property type="project" value="TreeGrafter"/>
</dbReference>
<dbReference type="InterPro" id="IPR037682">
    <property type="entry name" value="TonB_C"/>
</dbReference>
<dbReference type="GO" id="GO:0015031">
    <property type="term" value="P:protein transport"/>
    <property type="evidence" value="ECO:0007669"/>
    <property type="project" value="UniProtKB-KW"/>
</dbReference>
<name>B0VGQ3_CLOAI</name>
<evidence type="ECO:0000256" key="3">
    <source>
        <dbReference type="ARBA" id="ARBA00022448"/>
    </source>
</evidence>
<proteinExistence type="inferred from homology"/>
<dbReference type="RefSeq" id="WP_015424350.1">
    <property type="nucleotide sequence ID" value="NC_020449.1"/>
</dbReference>
<sequence>MKTKNQDWKDIANAQFSKALALSLTLLIFGIMVTPKVEVRKQVFQSQQMELVDIPPEERERIEAPQTEVDVNVTFQISDVLGTEEVDMAAFQEALSQIGNIYSTTAPTQQQSEDETPVNFVPYDDAPVVIGKIEPVYPEFAKRNKLQGTVILEVEVLKDGSIREIRVRRGIGGGLDEAAIEAVRKVKFQPGKSSGQPVDCMVIIPVEFKIQ</sequence>
<dbReference type="GO" id="GO:0098797">
    <property type="term" value="C:plasma membrane protein complex"/>
    <property type="evidence" value="ECO:0007669"/>
    <property type="project" value="TreeGrafter"/>
</dbReference>
<keyword evidence="4" id="KW-1003">Cell membrane</keyword>
<dbReference type="PANTHER" id="PTHR33446">
    <property type="entry name" value="PROTEIN TONB-RELATED"/>
    <property type="match status" value="1"/>
</dbReference>
<protein>
    <recommendedName>
        <fullName evidence="10">TonB C-terminal domain-containing protein</fullName>
    </recommendedName>
</protein>
<comment type="subcellular location">
    <subcellularLocation>
        <location evidence="1">Cell inner membrane</location>
        <topology evidence="1">Single-pass membrane protein</topology>
        <orientation evidence="1">Periplasmic side</orientation>
    </subcellularLocation>
</comment>
<keyword evidence="12" id="KW-1185">Reference proteome</keyword>
<dbReference type="EMBL" id="CU466930">
    <property type="protein sequence ID" value="CAO80490.1"/>
    <property type="molecule type" value="Genomic_DNA"/>
</dbReference>
<accession>B0VGQ3</accession>
<dbReference type="SUPFAM" id="SSF74653">
    <property type="entry name" value="TolA/TonB C-terminal domain"/>
    <property type="match status" value="1"/>
</dbReference>
<feature type="domain" description="TonB C-terminal" evidence="10">
    <location>
        <begin position="122"/>
        <end position="211"/>
    </location>
</feature>
<dbReference type="InterPro" id="IPR051045">
    <property type="entry name" value="TonB-dependent_transducer"/>
</dbReference>
<evidence type="ECO:0000256" key="4">
    <source>
        <dbReference type="ARBA" id="ARBA00022475"/>
    </source>
</evidence>
<gene>
    <name evidence="11" type="ordered locus">CLOAM0605</name>
</gene>
<dbReference type="Gene3D" id="3.30.1150.10">
    <property type="match status" value="1"/>
</dbReference>
<dbReference type="STRING" id="459349.CLOAM0605"/>
<dbReference type="OrthoDB" id="9814002at2"/>
<evidence type="ECO:0000256" key="1">
    <source>
        <dbReference type="ARBA" id="ARBA00004383"/>
    </source>
</evidence>
<dbReference type="Pfam" id="PF03544">
    <property type="entry name" value="TonB_C"/>
    <property type="match status" value="1"/>
</dbReference>
<dbReference type="eggNOG" id="COG0810">
    <property type="taxonomic scope" value="Bacteria"/>
</dbReference>
<evidence type="ECO:0000313" key="12">
    <source>
        <dbReference type="Proteomes" id="UP000002019"/>
    </source>
</evidence>
<dbReference type="HOGENOM" id="CLU_065795_1_2_0"/>
<comment type="similarity">
    <text evidence="2">Belongs to the TonB family.</text>
</comment>
<organism evidence="11 12">
    <name type="scientific">Cloacimonas acidaminovorans (strain Evry)</name>
    <dbReference type="NCBI Taxonomy" id="459349"/>
    <lineage>
        <taxon>Bacteria</taxon>
        <taxon>Pseudomonadati</taxon>
        <taxon>Candidatus Cloacimonadota</taxon>
        <taxon>Candidatus Cloacimonadia</taxon>
        <taxon>Candidatus Cloacimonadales</taxon>
        <taxon>Candidatus Cloacimonadaceae</taxon>
        <taxon>Candidatus Cloacimonas</taxon>
    </lineage>
</organism>
<dbReference type="InterPro" id="IPR006260">
    <property type="entry name" value="TonB/TolA_C"/>
</dbReference>
<dbReference type="PANTHER" id="PTHR33446:SF2">
    <property type="entry name" value="PROTEIN TONB"/>
    <property type="match status" value="1"/>
</dbReference>
<evidence type="ECO:0000256" key="6">
    <source>
        <dbReference type="ARBA" id="ARBA00022692"/>
    </source>
</evidence>
<evidence type="ECO:0000256" key="8">
    <source>
        <dbReference type="ARBA" id="ARBA00022989"/>
    </source>
</evidence>
<evidence type="ECO:0000256" key="9">
    <source>
        <dbReference type="ARBA" id="ARBA00023136"/>
    </source>
</evidence>
<dbReference type="PROSITE" id="PS52015">
    <property type="entry name" value="TONB_CTD"/>
    <property type="match status" value="1"/>
</dbReference>
<dbReference type="GO" id="GO:0055085">
    <property type="term" value="P:transmembrane transport"/>
    <property type="evidence" value="ECO:0007669"/>
    <property type="project" value="InterPro"/>
</dbReference>
<keyword evidence="6" id="KW-0812">Transmembrane</keyword>
<evidence type="ECO:0000256" key="2">
    <source>
        <dbReference type="ARBA" id="ARBA00006555"/>
    </source>
</evidence>
<dbReference type="Proteomes" id="UP000002019">
    <property type="component" value="Chromosome"/>
</dbReference>
<evidence type="ECO:0000313" key="11">
    <source>
        <dbReference type="EMBL" id="CAO80490.1"/>
    </source>
</evidence>
<keyword evidence="9" id="KW-0472">Membrane</keyword>
<dbReference type="NCBIfam" id="TIGR01352">
    <property type="entry name" value="tonB_Cterm"/>
    <property type="match status" value="1"/>
</dbReference>
<evidence type="ECO:0000259" key="10">
    <source>
        <dbReference type="PROSITE" id="PS52015"/>
    </source>
</evidence>
<evidence type="ECO:0000256" key="7">
    <source>
        <dbReference type="ARBA" id="ARBA00022927"/>
    </source>
</evidence>
<dbReference type="KEGG" id="caci:CLOAM0605"/>
<reference evidence="11 12" key="1">
    <citation type="journal article" date="2008" name="J. Bacteriol.">
        <title>'Candidatus Cloacamonas acidaminovorans': genome sequence reconstruction provides a first glimpse of a new bacterial division.</title>
        <authorList>
            <person name="Pelletier E."/>
            <person name="Kreimeyer A."/>
            <person name="Bocs S."/>
            <person name="Rouy Z."/>
            <person name="Gyapay G."/>
            <person name="Chouari R."/>
            <person name="Riviere D."/>
            <person name="Ganesan A."/>
            <person name="Daegelen P."/>
            <person name="Sghir A."/>
            <person name="Cohen G.N."/>
            <person name="Medigue C."/>
            <person name="Weissenbach J."/>
            <person name="Le Paslier D."/>
        </authorList>
    </citation>
    <scope>NUCLEOTIDE SEQUENCE [LARGE SCALE GENOMIC DNA]</scope>
    <source>
        <strain evidence="12">Evry</strain>
    </source>
</reference>
<keyword evidence="5" id="KW-0997">Cell inner membrane</keyword>
<evidence type="ECO:0000256" key="5">
    <source>
        <dbReference type="ARBA" id="ARBA00022519"/>
    </source>
</evidence>
<keyword evidence="8" id="KW-1133">Transmembrane helix</keyword>
<keyword evidence="3" id="KW-0813">Transport</keyword>
<keyword evidence="7" id="KW-0653">Protein transport</keyword>
<dbReference type="AlphaFoldDB" id="B0VGQ3"/>